<evidence type="ECO:0000256" key="11">
    <source>
        <dbReference type="ARBA" id="ARBA00022989"/>
    </source>
</evidence>
<evidence type="ECO:0000256" key="16">
    <source>
        <dbReference type="SAM" id="SignalP"/>
    </source>
</evidence>
<evidence type="ECO:0000259" key="17">
    <source>
        <dbReference type="PROSITE" id="PS50011"/>
    </source>
</evidence>
<evidence type="ECO:0000256" key="2">
    <source>
        <dbReference type="ARBA" id="ARBA00009605"/>
    </source>
</evidence>
<feature type="region of interest" description="Disordered" evidence="14">
    <location>
        <begin position="706"/>
        <end position="742"/>
    </location>
</feature>
<dbReference type="Gene3D" id="1.10.510.10">
    <property type="entry name" value="Transferase(Phosphotransferase) domain 1"/>
    <property type="match status" value="1"/>
</dbReference>
<gene>
    <name evidence="18" type="ORF">CSKR_112423</name>
</gene>
<feature type="chain" id="PRO_5035763956" description="receptor protein serine/threonine kinase" evidence="16">
    <location>
        <begin position="20"/>
        <end position="835"/>
    </location>
</feature>
<keyword evidence="6 15" id="KW-0812">Transmembrane</keyword>
<evidence type="ECO:0000256" key="1">
    <source>
        <dbReference type="ARBA" id="ARBA00004479"/>
    </source>
</evidence>
<evidence type="ECO:0000256" key="4">
    <source>
        <dbReference type="ARBA" id="ARBA00022527"/>
    </source>
</evidence>
<dbReference type="InterPro" id="IPR008271">
    <property type="entry name" value="Ser/Thr_kinase_AS"/>
</dbReference>
<dbReference type="GO" id="GO:0005524">
    <property type="term" value="F:ATP binding"/>
    <property type="evidence" value="ECO:0007669"/>
    <property type="project" value="UniProtKB-KW"/>
</dbReference>
<dbReference type="AlphaFoldDB" id="A0A8T1MC77"/>
<dbReference type="InterPro" id="IPR011009">
    <property type="entry name" value="Kinase-like_dom_sf"/>
</dbReference>
<dbReference type="OrthoDB" id="547665at2759"/>
<evidence type="ECO:0000256" key="12">
    <source>
        <dbReference type="ARBA" id="ARBA00023136"/>
    </source>
</evidence>
<dbReference type="GO" id="GO:0043235">
    <property type="term" value="C:receptor complex"/>
    <property type="evidence" value="ECO:0007669"/>
    <property type="project" value="TreeGrafter"/>
</dbReference>
<sequence length="835" mass="90838">MHASLLMIFLMSSLMYGLGAILCASSSRVNNIIFLKATHCDDDVEHCLITLGRSTEPGDDYERHSYGCWPWRELKSQCPLVKGVCQILHTTGDDIYKTCCCHGDMCNNQTLKYLPNPSNTVEHVDDTTNRMAKFGIRDANNHQPSMSLPSKKSANIVSSHMIQILLPCLIGLIIVLLVGVIVLHLCSPTHFLRRKFPVVNNFHAARSQSLPEGPGSFHSSSCLSCCGMITTRRHLSSSAPVCAGDVVSADSTDVQSALGKGSNGQKAVVKTQLDTCFPTPSLKFNSMEWSVMQLVSQSCRTERLLGRGRFAQVWLAHIPVEVLSDPIGVLKTKAGLTANGQLTDRPHSPSTFEHQHRQHDSPTRVVSAVGFSTLGQLYKKFLPTPNNHENNSIAMNALNSKPPTDPIPELECLLSLNTASPPKANPPGDFAVLDSEPAATTISSSGNPNSTDTLESVAVKIFSPHESRAWSNELAVFRGLQQSLIGSDRTSATSAGNFYPSSHPNVVSLLGADIVTDTGLKSSLTTPMIREYRLVLEFANAGSLRNLLSSGEWITLQRCMKLSRDITSGLAFLHGDLTDTTAAGAKPAIAHRDFKPENIVLRSDGSACLSDFGQAALLDRGSTTPMVSTPLDFMSASDTKSPASELGTPPTLDAMPKAGTLRYMAPELLDGAINFTGVALLRTDVYSLGLVLWELLCATLLSDLSPARSPQVSPPPEADGTPLDGVPACRDSPTQPRVHQKRRHWLPYERELGESCSSPYALRQWVSTEKRRPAGNPSWFEYAPLVQFYRTINECWDPEPEARLTADCVLERLHVLQTELAKCHFLRTSGATSSS</sequence>
<keyword evidence="11 15" id="KW-1133">Transmembrane helix</keyword>
<keyword evidence="19" id="KW-1185">Reference proteome</keyword>
<dbReference type="SUPFAM" id="SSF57302">
    <property type="entry name" value="Snake toxin-like"/>
    <property type="match status" value="1"/>
</dbReference>
<feature type="transmembrane region" description="Helical" evidence="15">
    <location>
        <begin position="164"/>
        <end position="186"/>
    </location>
</feature>
<comment type="caution">
    <text evidence="18">The sequence shown here is derived from an EMBL/GenBank/DDBJ whole genome shotgun (WGS) entry which is preliminary data.</text>
</comment>
<dbReference type="InterPro" id="IPR000333">
    <property type="entry name" value="TGFB_receptor"/>
</dbReference>
<organism evidence="18 19">
    <name type="scientific">Clonorchis sinensis</name>
    <name type="common">Chinese liver fluke</name>
    <dbReference type="NCBI Taxonomy" id="79923"/>
    <lineage>
        <taxon>Eukaryota</taxon>
        <taxon>Metazoa</taxon>
        <taxon>Spiralia</taxon>
        <taxon>Lophotrochozoa</taxon>
        <taxon>Platyhelminthes</taxon>
        <taxon>Trematoda</taxon>
        <taxon>Digenea</taxon>
        <taxon>Opisthorchiida</taxon>
        <taxon>Opisthorchiata</taxon>
        <taxon>Opisthorchiidae</taxon>
        <taxon>Clonorchis</taxon>
    </lineage>
</organism>
<evidence type="ECO:0000256" key="13">
    <source>
        <dbReference type="ARBA" id="ARBA00023170"/>
    </source>
</evidence>
<keyword evidence="8" id="KW-0547">Nucleotide-binding</keyword>
<comment type="subcellular location">
    <subcellularLocation>
        <location evidence="1">Membrane</location>
        <topology evidence="1">Single-pass type I membrane protein</topology>
    </subcellularLocation>
</comment>
<proteinExistence type="inferred from homology"/>
<dbReference type="Pfam" id="PF00069">
    <property type="entry name" value="Pkinase"/>
    <property type="match status" value="1"/>
</dbReference>
<dbReference type="SUPFAM" id="SSF56112">
    <property type="entry name" value="Protein kinase-like (PK-like)"/>
    <property type="match status" value="1"/>
</dbReference>
<evidence type="ECO:0000256" key="9">
    <source>
        <dbReference type="ARBA" id="ARBA00022777"/>
    </source>
</evidence>
<evidence type="ECO:0000256" key="3">
    <source>
        <dbReference type="ARBA" id="ARBA00012401"/>
    </source>
</evidence>
<evidence type="ECO:0000256" key="10">
    <source>
        <dbReference type="ARBA" id="ARBA00022840"/>
    </source>
</evidence>
<dbReference type="PANTHER" id="PTHR23255">
    <property type="entry name" value="TRANSFORMING GROWTH FACTOR-BETA RECEPTOR TYPE I AND II"/>
    <property type="match status" value="1"/>
</dbReference>
<keyword evidence="13 18" id="KW-0675">Receptor</keyword>
<keyword evidence="5" id="KW-0808">Transferase</keyword>
<comment type="similarity">
    <text evidence="2">Belongs to the protein kinase superfamily. TKL Ser/Thr protein kinase family. TGFB receptor subfamily.</text>
</comment>
<dbReference type="PANTHER" id="PTHR23255:SF72">
    <property type="entry name" value="RECEPTOR PROTEIN SERINE_THREONINE KINASE"/>
    <property type="match status" value="1"/>
</dbReference>
<dbReference type="InterPro" id="IPR000719">
    <property type="entry name" value="Prot_kinase_dom"/>
</dbReference>
<accession>A0A8T1MC77</accession>
<reference evidence="18 19" key="1">
    <citation type="journal article" date="2018" name="Biotechnol. Adv.">
        <title>Improved genomic resources and new bioinformatic workflow for the carcinogenic parasite Clonorchis sinensis: Biotechnological implications.</title>
        <authorList>
            <person name="Wang D."/>
            <person name="Korhonen P.K."/>
            <person name="Gasser R.B."/>
            <person name="Young N.D."/>
        </authorList>
    </citation>
    <scope>NUCLEOTIDE SEQUENCE [LARGE SCALE GENOMIC DNA]</scope>
    <source>
        <strain evidence="18">Cs-k2</strain>
    </source>
</reference>
<keyword evidence="12 15" id="KW-0472">Membrane</keyword>
<evidence type="ECO:0000256" key="5">
    <source>
        <dbReference type="ARBA" id="ARBA00022679"/>
    </source>
</evidence>
<evidence type="ECO:0000256" key="7">
    <source>
        <dbReference type="ARBA" id="ARBA00022729"/>
    </source>
</evidence>
<evidence type="ECO:0000313" key="19">
    <source>
        <dbReference type="Proteomes" id="UP000286415"/>
    </source>
</evidence>
<dbReference type="EC" id="2.7.11.30" evidence="3"/>
<evidence type="ECO:0000256" key="6">
    <source>
        <dbReference type="ARBA" id="ARBA00022692"/>
    </source>
</evidence>
<dbReference type="PROSITE" id="PS50011">
    <property type="entry name" value="PROTEIN_KINASE_DOM"/>
    <property type="match status" value="1"/>
</dbReference>
<evidence type="ECO:0000256" key="8">
    <source>
        <dbReference type="ARBA" id="ARBA00022741"/>
    </source>
</evidence>
<feature type="domain" description="Protein kinase" evidence="17">
    <location>
        <begin position="363"/>
        <end position="817"/>
    </location>
</feature>
<evidence type="ECO:0000256" key="14">
    <source>
        <dbReference type="SAM" id="MobiDB-lite"/>
    </source>
</evidence>
<protein>
    <recommendedName>
        <fullName evidence="3">receptor protein serine/threonine kinase</fullName>
        <ecNumber evidence="3">2.7.11.30</ecNumber>
    </recommendedName>
</protein>
<feature type="signal peptide" evidence="16">
    <location>
        <begin position="1"/>
        <end position="19"/>
    </location>
</feature>
<evidence type="ECO:0000256" key="15">
    <source>
        <dbReference type="SAM" id="Phobius"/>
    </source>
</evidence>
<dbReference type="GO" id="GO:0071363">
    <property type="term" value="P:cellular response to growth factor stimulus"/>
    <property type="evidence" value="ECO:0007669"/>
    <property type="project" value="TreeGrafter"/>
</dbReference>
<name>A0A8T1MC77_CLOSI</name>
<dbReference type="PROSITE" id="PS00108">
    <property type="entry name" value="PROTEIN_KINASE_ST"/>
    <property type="match status" value="1"/>
</dbReference>
<evidence type="ECO:0000313" key="18">
    <source>
        <dbReference type="EMBL" id="KAG5446619.1"/>
    </source>
</evidence>
<reference evidence="18 19" key="2">
    <citation type="journal article" date="2021" name="Genomics">
        <title>High-quality reference genome for Clonorchis sinensis.</title>
        <authorList>
            <person name="Young N.D."/>
            <person name="Stroehlein A.J."/>
            <person name="Kinkar L."/>
            <person name="Wang T."/>
            <person name="Sohn W.M."/>
            <person name="Chang B.C.H."/>
            <person name="Kaur P."/>
            <person name="Weisz D."/>
            <person name="Dudchenko O."/>
            <person name="Aiden E.L."/>
            <person name="Korhonen P.K."/>
            <person name="Gasser R.B."/>
        </authorList>
    </citation>
    <scope>NUCLEOTIDE SEQUENCE [LARGE SCALE GENOMIC DNA]</scope>
    <source>
        <strain evidence="18">Cs-k2</strain>
    </source>
</reference>
<dbReference type="CDD" id="cd23533">
    <property type="entry name" value="TFP_LU_ECD_BMPR2_like"/>
    <property type="match status" value="1"/>
</dbReference>
<dbReference type="Proteomes" id="UP000286415">
    <property type="component" value="Unassembled WGS sequence"/>
</dbReference>
<dbReference type="GO" id="GO:0004675">
    <property type="term" value="F:transmembrane receptor protein serine/threonine kinase activity"/>
    <property type="evidence" value="ECO:0007669"/>
    <property type="project" value="UniProtKB-EC"/>
</dbReference>
<dbReference type="GO" id="GO:0005886">
    <property type="term" value="C:plasma membrane"/>
    <property type="evidence" value="ECO:0007669"/>
    <property type="project" value="TreeGrafter"/>
</dbReference>
<dbReference type="InterPro" id="IPR045860">
    <property type="entry name" value="Snake_toxin-like_sf"/>
</dbReference>
<keyword evidence="10" id="KW-0067">ATP-binding</keyword>
<dbReference type="EMBL" id="NIRI02000056">
    <property type="protein sequence ID" value="KAG5446619.1"/>
    <property type="molecule type" value="Genomic_DNA"/>
</dbReference>
<keyword evidence="4" id="KW-0723">Serine/threonine-protein kinase</keyword>
<keyword evidence="9" id="KW-0418">Kinase</keyword>
<keyword evidence="7 16" id="KW-0732">Signal</keyword>